<reference evidence="2 3" key="1">
    <citation type="journal article" date="2014" name="Genome Announc.">
        <title>Complete Genome Sequence of the Thermophilic Polychlorinated Biphenyl Degrader Geobacillus sp. Strain JF8 (NBRC 109937).</title>
        <authorList>
            <person name="Shintani M."/>
            <person name="Ohtsubo Y."/>
            <person name="Fukuda K."/>
            <person name="Hosoyama A."/>
            <person name="Ohji S."/>
            <person name="Yamazoe A."/>
            <person name="Fujita N."/>
            <person name="Nagata Y."/>
            <person name="Tsuda M."/>
            <person name="Hatta T."/>
            <person name="Kimbara K."/>
        </authorList>
    </citation>
    <scope>NUCLEOTIDE SEQUENCE [LARGE SCALE GENOMIC DNA]</scope>
    <source>
        <strain evidence="2 3">JF8</strain>
    </source>
</reference>
<organism evidence="2 3">
    <name type="scientific">Geobacillus genomosp. 3</name>
    <dbReference type="NCBI Taxonomy" id="1921421"/>
    <lineage>
        <taxon>Bacteria</taxon>
        <taxon>Bacillati</taxon>
        <taxon>Bacillota</taxon>
        <taxon>Bacilli</taxon>
        <taxon>Bacillales</taxon>
        <taxon>Anoxybacillaceae</taxon>
        <taxon>Geobacillus</taxon>
    </lineage>
</organism>
<keyword evidence="1" id="KW-0812">Transmembrane</keyword>
<evidence type="ECO:0000256" key="1">
    <source>
        <dbReference type="SAM" id="Phobius"/>
    </source>
</evidence>
<keyword evidence="3" id="KW-1185">Reference proteome</keyword>
<evidence type="ECO:0000313" key="3">
    <source>
        <dbReference type="Proteomes" id="UP000015500"/>
    </source>
</evidence>
<keyword evidence="1" id="KW-0472">Membrane</keyword>
<dbReference type="AlphaFoldDB" id="S5Z9W3"/>
<dbReference type="EMBL" id="CP006254">
    <property type="protein sequence ID" value="AGT33637.1"/>
    <property type="molecule type" value="Genomic_DNA"/>
</dbReference>
<evidence type="ECO:0000313" key="2">
    <source>
        <dbReference type="EMBL" id="AGT33637.1"/>
    </source>
</evidence>
<gene>
    <name evidence="2" type="ORF">M493_17140</name>
</gene>
<dbReference type="PATRIC" id="fig|1345697.3.peg.3386"/>
<proteinExistence type="predicted"/>
<sequence>MDVQTGGADEQEMVDAGFSVLKGGMLTLLLAALSFVVSANGKGDLHSFRTERRTPMERMLVLRWDSIAFHYAVEGVGLVPWQAFLGKQESVIKNIAKG</sequence>
<feature type="transmembrane region" description="Helical" evidence="1">
    <location>
        <begin position="20"/>
        <end position="39"/>
    </location>
</feature>
<dbReference type="HOGENOM" id="CLU_2329729_0_0_9"/>
<name>S5Z9W3_GEOG3</name>
<dbReference type="Proteomes" id="UP000015500">
    <property type="component" value="Chromosome"/>
</dbReference>
<accession>S5Z9W3</accession>
<dbReference type="KEGG" id="gjf:M493_17140"/>
<protein>
    <submittedName>
        <fullName evidence="2">Uncharacterized protein</fullName>
    </submittedName>
</protein>
<keyword evidence="1" id="KW-1133">Transmembrane helix</keyword>